<feature type="chain" id="PRO_5040530896" description="Dolichyl-diphosphooligosaccharide--protein glycosyltransferase subunit 2" evidence="12">
    <location>
        <begin position="23"/>
        <end position="613"/>
    </location>
</feature>
<evidence type="ECO:0000256" key="9">
    <source>
        <dbReference type="ARBA" id="ARBA00022989"/>
    </source>
</evidence>
<dbReference type="InterPro" id="IPR055374">
    <property type="entry name" value="Ribophorin_II_3rd"/>
</dbReference>
<keyword evidence="8 12" id="KW-0256">Endoplasmic reticulum</keyword>
<keyword evidence="6 12" id="KW-0812">Transmembrane</keyword>
<evidence type="ECO:0000313" key="18">
    <source>
        <dbReference type="Proteomes" id="UP001153712"/>
    </source>
</evidence>
<sequence>MEFVKFCILALSIYTLFESTHGSIGGYINPADRNKFIQILQKSLDIDGSDLTPYYYAAKARSILNSPYEPQQVTDYCNNIKSKFQYQSIENSFYVYSAWKLLGCRGQIHTTEAVKAIQSAIENPKAAIPDIRYGLEILVIVGQQVSNPAKIAQTIQTKLKEDDSLSNLGHALHAGYLLGDSGKFVSSRVEDIIVQADEVDGKLLQWEGGLTTTSLLLTGLLRAPGSAPLTASQSDKFANYLLTRKTVQTPKGVLGLVEAANALQHSTVPPVSVSIKGIPQVSPEKGDLVFQITSIFGVPLKVPPKPIQVESVTKLSDNSVVVSNQALKQGGSSIDYVLPLKLDPGLYKVVISAGPNTADFAVRALGSLAIKSLEIGLSDTDGSAATKLTKLPYRNKLEKPLQADSSQNLIVKFSLSRPVHQAFLRLHSVAKEIIFVAEQDSSKVYLVEVNLEKELSESGNFEMELLLGDALITNPIRWNLGKIEVSLGAIAGKEAPRVARGPKREIEHLFRPAEKRPPEVVSVFFTALTASPFLILLILWAKIGINFENFTAISLPFHLGFGGILGLFTLFWLRLDMFVTCAWLVPIGGFTFFSGHKLLSHLARSRKQEKSDK</sequence>
<evidence type="ECO:0000256" key="4">
    <source>
        <dbReference type="ARBA" id="ARBA00009038"/>
    </source>
</evidence>
<evidence type="ECO:0000256" key="6">
    <source>
        <dbReference type="ARBA" id="ARBA00022692"/>
    </source>
</evidence>
<feature type="transmembrane region" description="Helical" evidence="12">
    <location>
        <begin position="520"/>
        <end position="540"/>
    </location>
</feature>
<feature type="signal peptide" evidence="12">
    <location>
        <begin position="1"/>
        <end position="22"/>
    </location>
</feature>
<dbReference type="Proteomes" id="UP001153712">
    <property type="component" value="Chromosome 1"/>
</dbReference>
<gene>
    <name evidence="17" type="ORF">PHYEVI_LOCUS1428</name>
</gene>
<feature type="transmembrane region" description="Helical" evidence="12">
    <location>
        <begin position="552"/>
        <end position="571"/>
    </location>
</feature>
<keyword evidence="10 12" id="KW-0472">Membrane</keyword>
<organism evidence="17 18">
    <name type="scientific">Phyllotreta striolata</name>
    <name type="common">Striped flea beetle</name>
    <name type="synonym">Crioceris striolata</name>
    <dbReference type="NCBI Taxonomy" id="444603"/>
    <lineage>
        <taxon>Eukaryota</taxon>
        <taxon>Metazoa</taxon>
        <taxon>Ecdysozoa</taxon>
        <taxon>Arthropoda</taxon>
        <taxon>Hexapoda</taxon>
        <taxon>Insecta</taxon>
        <taxon>Pterygota</taxon>
        <taxon>Neoptera</taxon>
        <taxon>Endopterygota</taxon>
        <taxon>Coleoptera</taxon>
        <taxon>Polyphaga</taxon>
        <taxon>Cucujiformia</taxon>
        <taxon>Chrysomeloidea</taxon>
        <taxon>Chrysomelidae</taxon>
        <taxon>Galerucinae</taxon>
        <taxon>Alticini</taxon>
        <taxon>Phyllotreta</taxon>
    </lineage>
</organism>
<dbReference type="OrthoDB" id="432292at2759"/>
<evidence type="ECO:0000259" key="14">
    <source>
        <dbReference type="Pfam" id="PF23860"/>
    </source>
</evidence>
<evidence type="ECO:0000256" key="5">
    <source>
        <dbReference type="ARBA" id="ARBA00017612"/>
    </source>
</evidence>
<keyword evidence="18" id="KW-1185">Reference proteome</keyword>
<evidence type="ECO:0000256" key="2">
    <source>
        <dbReference type="ARBA" id="ARBA00004477"/>
    </source>
</evidence>
<comment type="similarity">
    <text evidence="4 12">Belongs to the SWP1 family.</text>
</comment>
<evidence type="ECO:0000256" key="1">
    <source>
        <dbReference type="ARBA" id="ARBA00002791"/>
    </source>
</evidence>
<dbReference type="Pfam" id="PF05817">
    <property type="entry name" value="Ribophorin_II"/>
    <property type="match status" value="1"/>
</dbReference>
<feature type="domain" description="Ribophorin II N-terminal" evidence="13">
    <location>
        <begin position="28"/>
        <end position="263"/>
    </location>
</feature>
<keyword evidence="9 12" id="KW-1133">Transmembrane helix</keyword>
<dbReference type="InterPro" id="IPR055373">
    <property type="entry name" value="Ribophorin_II_N"/>
</dbReference>
<dbReference type="PANTHER" id="PTHR12640:SF0">
    <property type="entry name" value="DOLICHYL-DIPHOSPHOOLIGOSACCHARIDE--PROTEIN GLYCOSYLTRANSFERASE SUBUNIT 2"/>
    <property type="match status" value="1"/>
</dbReference>
<dbReference type="InterPro" id="IPR056790">
    <property type="entry name" value="Ribophorin_II_C"/>
</dbReference>
<feature type="transmembrane region" description="Helical" evidence="12">
    <location>
        <begin position="577"/>
        <end position="599"/>
    </location>
</feature>
<evidence type="ECO:0000259" key="16">
    <source>
        <dbReference type="Pfam" id="PF25147"/>
    </source>
</evidence>
<evidence type="ECO:0000256" key="11">
    <source>
        <dbReference type="ARBA" id="ARBA00046750"/>
    </source>
</evidence>
<dbReference type="GO" id="GO:0008250">
    <property type="term" value="C:oligosaccharyltransferase complex"/>
    <property type="evidence" value="ECO:0007669"/>
    <property type="project" value="UniProtKB-UniRule"/>
</dbReference>
<comment type="subcellular location">
    <subcellularLocation>
        <location evidence="2 12">Endoplasmic reticulum membrane</location>
        <topology evidence="2 12">Multi-pass membrane protein</topology>
    </subcellularLocation>
</comment>
<dbReference type="GO" id="GO:0006487">
    <property type="term" value="P:protein N-linked glycosylation"/>
    <property type="evidence" value="ECO:0007669"/>
    <property type="project" value="UniProtKB-UniRule"/>
</dbReference>
<evidence type="ECO:0000259" key="15">
    <source>
        <dbReference type="Pfam" id="PF23861"/>
    </source>
</evidence>
<accession>A0A9N9TEZ0</accession>
<evidence type="ECO:0000256" key="3">
    <source>
        <dbReference type="ARBA" id="ARBA00004922"/>
    </source>
</evidence>
<protein>
    <recommendedName>
        <fullName evidence="5 12">Dolichyl-diphosphooligosaccharide--protein glycosyltransferase subunit 2</fullName>
    </recommendedName>
    <alternativeName>
        <fullName evidence="12">Ribophorin-2</fullName>
    </alternativeName>
</protein>
<evidence type="ECO:0000259" key="13">
    <source>
        <dbReference type="Pfam" id="PF05817"/>
    </source>
</evidence>
<evidence type="ECO:0000256" key="8">
    <source>
        <dbReference type="ARBA" id="ARBA00022824"/>
    </source>
</evidence>
<dbReference type="PANTHER" id="PTHR12640">
    <property type="entry name" value="RIBOPHORIN II"/>
    <property type="match status" value="1"/>
</dbReference>
<dbReference type="Pfam" id="PF23861">
    <property type="entry name" value="Ribophorin_II_2nd"/>
    <property type="match status" value="1"/>
</dbReference>
<comment type="subunit">
    <text evidence="11">Component of the oligosaccharyltransferase (OST) complex. OST exists in two different complex forms which contain common core subunits RPN1, RPN2, OST48, OST4, DAD1 and TMEM258, either STT3A or STT3B as catalytic subunits, and form-specific accessory subunits. STT3A complex assembly occurs through the formation of 3 subcomplexes. Subcomplex 1 contains RPN1 and TMEM258, subcomplex 2 contains the STT3A-specific subunits STT3A, DC2/OSTC, and KCP2 as well as the core subunit OST4, and subcomplex 3 contains RPN2, DAD1, and OST48. The STT3A complex can form stable complexes with the Sec61 complex or with both the Sec61 and TRAP complexes. Interacts with DDI2. Interacts with TMEM35A/NACHO.</text>
</comment>
<evidence type="ECO:0000256" key="12">
    <source>
        <dbReference type="RuleBase" id="RU366029"/>
    </source>
</evidence>
<dbReference type="EMBL" id="OU900094">
    <property type="protein sequence ID" value="CAG9854968.1"/>
    <property type="molecule type" value="Genomic_DNA"/>
</dbReference>
<comment type="function">
    <text evidence="1 12">Subunit of the oligosaccharyl transferase (OST) complex that catalyzes the initial transfer of a defined glycan (Glc(3)Man(9)GlcNAc(2) in eukaryotes) from the lipid carrier dolichol-pyrophosphate to an asparagine residue within an Asn-X-Ser/Thr consensus motif in nascent polypeptide chains, the first step in protein N-glycosylation. N-glycosylation occurs cotranslationally and the complex associates with the Sec61 complex at the channel-forming translocon complex that mediates protein translocation across the endoplasmic reticulum (ER). All subunits are required for a maximal enzyme activity.</text>
</comment>
<evidence type="ECO:0000313" key="17">
    <source>
        <dbReference type="EMBL" id="CAG9854968.1"/>
    </source>
</evidence>
<dbReference type="AlphaFoldDB" id="A0A9N9TEZ0"/>
<evidence type="ECO:0000256" key="10">
    <source>
        <dbReference type="ARBA" id="ARBA00023136"/>
    </source>
</evidence>
<evidence type="ECO:0000256" key="7">
    <source>
        <dbReference type="ARBA" id="ARBA00022729"/>
    </source>
</evidence>
<keyword evidence="7 12" id="KW-0732">Signal</keyword>
<dbReference type="Pfam" id="PF23860">
    <property type="entry name" value="Ribophorin_II_3rd"/>
    <property type="match status" value="1"/>
</dbReference>
<dbReference type="Pfam" id="PF25147">
    <property type="entry name" value="Ribophorin_II_C"/>
    <property type="match status" value="1"/>
</dbReference>
<name>A0A9N9TEZ0_PHYSR</name>
<proteinExistence type="inferred from homology"/>
<feature type="domain" description="Ribophorin II third" evidence="14">
    <location>
        <begin position="372"/>
        <end position="485"/>
    </location>
</feature>
<dbReference type="InterPro" id="IPR008814">
    <property type="entry name" value="Swp1"/>
</dbReference>
<reference evidence="17" key="1">
    <citation type="submission" date="2022-01" db="EMBL/GenBank/DDBJ databases">
        <authorList>
            <person name="King R."/>
        </authorList>
    </citation>
    <scope>NUCLEOTIDE SEQUENCE</scope>
</reference>
<feature type="domain" description="Ribophorin II C-terminal" evidence="16">
    <location>
        <begin position="510"/>
        <end position="606"/>
    </location>
</feature>
<dbReference type="InterPro" id="IPR055375">
    <property type="entry name" value="Ribophorin_II_2nd"/>
</dbReference>
<comment type="pathway">
    <text evidence="3 12">Protein modification; protein glycosylation.</text>
</comment>
<feature type="domain" description="Ribophorin II second" evidence="15">
    <location>
        <begin position="271"/>
        <end position="356"/>
    </location>
</feature>